<evidence type="ECO:0000313" key="1">
    <source>
        <dbReference type="EMBL" id="EKC61774.1"/>
    </source>
</evidence>
<organism evidence="1">
    <name type="scientific">human gut metagenome</name>
    <dbReference type="NCBI Taxonomy" id="408170"/>
    <lineage>
        <taxon>unclassified sequences</taxon>
        <taxon>metagenomes</taxon>
        <taxon>organismal metagenomes</taxon>
    </lineage>
</organism>
<reference evidence="1" key="1">
    <citation type="journal article" date="2013" name="Environ. Microbiol.">
        <title>Microbiota from the distal guts of lean and obese adolescents exhibit partial functional redundancy besides clear differences in community structure.</title>
        <authorList>
            <person name="Ferrer M."/>
            <person name="Ruiz A."/>
            <person name="Lanza F."/>
            <person name="Haange S.B."/>
            <person name="Oberbach A."/>
            <person name="Till H."/>
            <person name="Bargiela R."/>
            <person name="Campoy C."/>
            <person name="Segura M.T."/>
            <person name="Richter M."/>
            <person name="von Bergen M."/>
            <person name="Seifert J."/>
            <person name="Suarez A."/>
        </authorList>
    </citation>
    <scope>NUCLEOTIDE SEQUENCE</scope>
</reference>
<comment type="caution">
    <text evidence="1">The sequence shown here is derived from an EMBL/GenBank/DDBJ whole genome shotgun (WGS) entry which is preliminary data.</text>
</comment>
<feature type="non-terminal residue" evidence="1">
    <location>
        <position position="21"/>
    </location>
</feature>
<gene>
    <name evidence="1" type="ORF">OBE_08311</name>
</gene>
<protein>
    <submittedName>
        <fullName evidence="1">Uncharacterized protein</fullName>
    </submittedName>
</protein>
<name>K1T282_9ZZZZ</name>
<sequence length="21" mass="2575">MKRLIDKLRHYHSLTGEEYAN</sequence>
<accession>K1T282</accession>
<proteinExistence type="predicted"/>
<dbReference type="AlphaFoldDB" id="K1T282"/>
<dbReference type="EMBL" id="AJWZ01005733">
    <property type="protein sequence ID" value="EKC61774.1"/>
    <property type="molecule type" value="Genomic_DNA"/>
</dbReference>